<proteinExistence type="predicted"/>
<accession>A0ABD0JTE3</accession>
<keyword evidence="2" id="KW-1185">Reference proteome</keyword>
<dbReference type="Proteomes" id="UP001519460">
    <property type="component" value="Unassembled WGS sequence"/>
</dbReference>
<organism evidence="1 2">
    <name type="scientific">Batillaria attramentaria</name>
    <dbReference type="NCBI Taxonomy" id="370345"/>
    <lineage>
        <taxon>Eukaryota</taxon>
        <taxon>Metazoa</taxon>
        <taxon>Spiralia</taxon>
        <taxon>Lophotrochozoa</taxon>
        <taxon>Mollusca</taxon>
        <taxon>Gastropoda</taxon>
        <taxon>Caenogastropoda</taxon>
        <taxon>Sorbeoconcha</taxon>
        <taxon>Cerithioidea</taxon>
        <taxon>Batillariidae</taxon>
        <taxon>Batillaria</taxon>
    </lineage>
</organism>
<name>A0ABD0JTE3_9CAEN</name>
<gene>
    <name evidence="1" type="ORF">BaRGS_00030573</name>
</gene>
<evidence type="ECO:0000313" key="1">
    <source>
        <dbReference type="EMBL" id="KAK7478212.1"/>
    </source>
</evidence>
<dbReference type="AlphaFoldDB" id="A0ABD0JTE3"/>
<comment type="caution">
    <text evidence="1">The sequence shown here is derived from an EMBL/GenBank/DDBJ whole genome shotgun (WGS) entry which is preliminary data.</text>
</comment>
<sequence length="77" mass="8443">MRERAVVYITGLGEELSRAMKLFGIIPSHWADDIPFTRRPACLGSPPSFALQWSGTWIPGQVVALSLCGWPLTGDDV</sequence>
<dbReference type="EMBL" id="JACVVK020000331">
    <property type="protein sequence ID" value="KAK7478212.1"/>
    <property type="molecule type" value="Genomic_DNA"/>
</dbReference>
<evidence type="ECO:0000313" key="2">
    <source>
        <dbReference type="Proteomes" id="UP001519460"/>
    </source>
</evidence>
<protein>
    <submittedName>
        <fullName evidence="1">Uncharacterized protein</fullName>
    </submittedName>
</protein>
<reference evidence="1 2" key="1">
    <citation type="journal article" date="2023" name="Sci. Data">
        <title>Genome assembly of the Korean intertidal mud-creeper Batillaria attramentaria.</title>
        <authorList>
            <person name="Patra A.K."/>
            <person name="Ho P.T."/>
            <person name="Jun S."/>
            <person name="Lee S.J."/>
            <person name="Kim Y."/>
            <person name="Won Y.J."/>
        </authorList>
    </citation>
    <scope>NUCLEOTIDE SEQUENCE [LARGE SCALE GENOMIC DNA]</scope>
    <source>
        <strain evidence="1">Wonlab-2016</strain>
    </source>
</reference>